<protein>
    <recommendedName>
        <fullName evidence="1 10">Phosphoglycerol geranylgeranyltransferase</fullName>
        <ecNumber evidence="1 10">2.5.1.41</ecNumber>
    </recommendedName>
</protein>
<dbReference type="GO" id="GO:0006650">
    <property type="term" value="P:glycerophospholipid metabolic process"/>
    <property type="evidence" value="ECO:0007669"/>
    <property type="project" value="InterPro"/>
</dbReference>
<dbReference type="GO" id="GO:0000287">
    <property type="term" value="F:magnesium ion binding"/>
    <property type="evidence" value="ECO:0007669"/>
    <property type="project" value="InterPro"/>
</dbReference>
<evidence type="ECO:0000256" key="3">
    <source>
        <dbReference type="ARBA" id="ARBA00022679"/>
    </source>
</evidence>
<dbReference type="NCBIfam" id="NF003198">
    <property type="entry name" value="PRK04169.1-2"/>
    <property type="match status" value="1"/>
</dbReference>
<accession>A0A7C6AGL4</accession>
<keyword evidence="4" id="KW-0479">Metal-binding</keyword>
<proteinExistence type="inferred from homology"/>
<dbReference type="Gene3D" id="3.20.20.390">
    <property type="entry name" value="FMN-linked oxidoreductases"/>
    <property type="match status" value="1"/>
</dbReference>
<comment type="caution">
    <text evidence="11">The sequence shown here is derived from an EMBL/GenBank/DDBJ whole genome shotgun (WGS) entry which is preliminary data.</text>
</comment>
<organism evidence="11">
    <name type="scientific">candidate division WOR-3 bacterium</name>
    <dbReference type="NCBI Taxonomy" id="2052148"/>
    <lineage>
        <taxon>Bacteria</taxon>
        <taxon>Bacteria division WOR-3</taxon>
    </lineage>
</organism>
<keyword evidence="6" id="KW-0443">Lipid metabolism</keyword>
<keyword evidence="8" id="KW-1208">Phospholipid metabolism</keyword>
<dbReference type="GO" id="GO:0008654">
    <property type="term" value="P:phospholipid biosynthetic process"/>
    <property type="evidence" value="ECO:0007669"/>
    <property type="project" value="UniProtKB-KW"/>
</dbReference>
<dbReference type="NCBIfam" id="TIGR01769">
    <property type="entry name" value="GGGP"/>
    <property type="match status" value="1"/>
</dbReference>
<evidence type="ECO:0000256" key="8">
    <source>
        <dbReference type="ARBA" id="ARBA00023264"/>
    </source>
</evidence>
<sequence length="245" mass="26876">MAKKEIWNTLINGKPGIIALFDPDRILKKDLSRLARSISDCGINAILIGTSLLKNEDFDGFVLDVKKQVRCPVILFPGGSHQVSRYADGIFFLSLLSGRNPEFLIGEHVKSVFLIKSFGLEVIPVGYILISSGNYTAVEYISNTRPIPRNKPEIVVAHALAGEYLGMKAIYLEAGSGADEPVPEKIVKEVKKQISIPLIVGGGIKKETDAKRLLDAGADFIVLGSIIERSPSKFKRIVDFVKKQL</sequence>
<dbReference type="InterPro" id="IPR038597">
    <property type="entry name" value="GGGP/HepGP_synthase_sf"/>
</dbReference>
<evidence type="ECO:0000256" key="7">
    <source>
        <dbReference type="ARBA" id="ARBA00023209"/>
    </source>
</evidence>
<evidence type="ECO:0000256" key="5">
    <source>
        <dbReference type="ARBA" id="ARBA00022842"/>
    </source>
</evidence>
<reference evidence="11" key="1">
    <citation type="journal article" date="2020" name="mSystems">
        <title>Genome- and Community-Level Interaction Insights into Carbon Utilization and Element Cycling Functions of Hydrothermarchaeota in Hydrothermal Sediment.</title>
        <authorList>
            <person name="Zhou Z."/>
            <person name="Liu Y."/>
            <person name="Xu W."/>
            <person name="Pan J."/>
            <person name="Luo Z.H."/>
            <person name="Li M."/>
        </authorList>
    </citation>
    <scope>NUCLEOTIDE SEQUENCE [LARGE SCALE GENOMIC DNA]</scope>
    <source>
        <strain evidence="11">SpSt-783</strain>
    </source>
</reference>
<dbReference type="GO" id="GO:0047294">
    <property type="term" value="F:phosphoglycerol geranylgeranyltransferase activity"/>
    <property type="evidence" value="ECO:0007669"/>
    <property type="project" value="UniProtKB-UniRule"/>
</dbReference>
<dbReference type="SUPFAM" id="SSF51395">
    <property type="entry name" value="FMN-linked oxidoreductases"/>
    <property type="match status" value="1"/>
</dbReference>
<dbReference type="EMBL" id="DTHJ01000068">
    <property type="protein sequence ID" value="HHS62630.1"/>
    <property type="molecule type" value="Genomic_DNA"/>
</dbReference>
<keyword evidence="7" id="KW-0594">Phospholipid biosynthesis</keyword>
<keyword evidence="5" id="KW-0460">Magnesium</keyword>
<dbReference type="AlphaFoldDB" id="A0A7C6AGL4"/>
<dbReference type="PANTHER" id="PTHR21235">
    <property type="entry name" value="IMIDAZOLE GLYCEROL PHOSPHATE SYNTHASE SUBUNIT HISF/H IGP SYNTHASE SUBUNIT HISF/H"/>
    <property type="match status" value="1"/>
</dbReference>
<dbReference type="InterPro" id="IPR010946">
    <property type="entry name" value="GGGP_synth"/>
</dbReference>
<dbReference type="NCBIfam" id="TIGR01768">
    <property type="entry name" value="GGGP-family"/>
    <property type="match status" value="1"/>
</dbReference>
<dbReference type="PANTHER" id="PTHR21235:SF22">
    <property type="entry name" value="GERANYLGERANYLGLYCERYL PHOSPHATE SYNTHASE"/>
    <property type="match status" value="1"/>
</dbReference>
<keyword evidence="2" id="KW-0444">Lipid biosynthesis</keyword>
<dbReference type="HAMAP" id="MF_00112">
    <property type="entry name" value="GGGP_HepGP_synthase"/>
    <property type="match status" value="1"/>
</dbReference>
<name>A0A7C6AGL4_UNCW3</name>
<comment type="catalytic activity">
    <reaction evidence="9">
        <text>sn-glycerol 1-phosphate + (2E,6E,10E)-geranylgeranyl diphosphate = sn-3-O-(geranylgeranyl)glycerol 1-phosphate + diphosphate</text>
        <dbReference type="Rhea" id="RHEA:23404"/>
        <dbReference type="ChEBI" id="CHEBI:33019"/>
        <dbReference type="ChEBI" id="CHEBI:57677"/>
        <dbReference type="ChEBI" id="CHEBI:57685"/>
        <dbReference type="ChEBI" id="CHEBI:58756"/>
        <dbReference type="EC" id="2.5.1.41"/>
    </reaction>
</comment>
<evidence type="ECO:0000313" key="11">
    <source>
        <dbReference type="EMBL" id="HHS62630.1"/>
    </source>
</evidence>
<dbReference type="InterPro" id="IPR050064">
    <property type="entry name" value="IGPS_HisA/HisF"/>
</dbReference>
<dbReference type="EC" id="2.5.1.41" evidence="1 10"/>
<keyword evidence="3" id="KW-0808">Transferase</keyword>
<evidence type="ECO:0000256" key="6">
    <source>
        <dbReference type="ARBA" id="ARBA00023098"/>
    </source>
</evidence>
<dbReference type="CDD" id="cd02812">
    <property type="entry name" value="PcrB_like"/>
    <property type="match status" value="1"/>
</dbReference>
<evidence type="ECO:0000256" key="1">
    <source>
        <dbReference type="ARBA" id="ARBA00012676"/>
    </source>
</evidence>
<evidence type="ECO:0000256" key="10">
    <source>
        <dbReference type="NCBIfam" id="TIGR01769"/>
    </source>
</evidence>
<dbReference type="GO" id="GO:0005737">
    <property type="term" value="C:cytoplasm"/>
    <property type="evidence" value="ECO:0007669"/>
    <property type="project" value="InterPro"/>
</dbReference>
<dbReference type="InterPro" id="IPR008205">
    <property type="entry name" value="GGGP_HepGP_synthase"/>
</dbReference>
<dbReference type="GO" id="GO:0000107">
    <property type="term" value="F:imidazoleglycerol-phosphate synthase activity"/>
    <property type="evidence" value="ECO:0007669"/>
    <property type="project" value="TreeGrafter"/>
</dbReference>
<evidence type="ECO:0000256" key="2">
    <source>
        <dbReference type="ARBA" id="ARBA00022516"/>
    </source>
</evidence>
<evidence type="ECO:0000256" key="9">
    <source>
        <dbReference type="ARBA" id="ARBA00047288"/>
    </source>
</evidence>
<gene>
    <name evidence="11" type="ORF">ENV70_03300</name>
</gene>
<evidence type="ECO:0000256" key="4">
    <source>
        <dbReference type="ARBA" id="ARBA00022723"/>
    </source>
</evidence>
<dbReference type="Pfam" id="PF01884">
    <property type="entry name" value="PcrB"/>
    <property type="match status" value="1"/>
</dbReference>